<dbReference type="Proteomes" id="UP000711178">
    <property type="component" value="Unassembled WGS sequence"/>
</dbReference>
<dbReference type="InterPro" id="IPR005269">
    <property type="entry name" value="LOG"/>
</dbReference>
<dbReference type="RefSeq" id="WP_043577366.1">
    <property type="nucleotide sequence ID" value="NZ_CP142381.1"/>
</dbReference>
<reference evidence="4 5" key="1">
    <citation type="submission" date="2021-05" db="EMBL/GenBank/DDBJ databases">
        <title>Draft Whole Genome Sequencing Of Biosensor Chromobacterium violaceum Strain CV026 Reveals A Regulatory RNA In Chromobacterium violaceum Phenotype Regulatory Network.</title>
        <authorList>
            <person name="Hong K.W."/>
            <person name="Chan K.G."/>
            <person name="Chang C.-Y."/>
        </authorList>
    </citation>
    <scope>NUCLEOTIDE SEQUENCE [LARGE SCALE GENOMIC DNA]</scope>
    <source>
        <strain evidence="4 5">ATCC 31532</strain>
    </source>
</reference>
<accession>A0ABS7FEH4</accession>
<keyword evidence="3" id="KW-0203">Cytokinin biosynthesis</keyword>
<dbReference type="NCBIfam" id="TIGR00730">
    <property type="entry name" value="Rossman fold protein, TIGR00730 family"/>
    <property type="match status" value="1"/>
</dbReference>
<dbReference type="SUPFAM" id="SSF102405">
    <property type="entry name" value="MCP/YpsA-like"/>
    <property type="match status" value="1"/>
</dbReference>
<protein>
    <recommendedName>
        <fullName evidence="3">Cytokinin riboside 5'-monophosphate phosphoribohydrolase</fullName>
        <ecNumber evidence="3">3.2.2.n1</ecNumber>
    </recommendedName>
</protein>
<keyword evidence="3" id="KW-0378">Hydrolase</keyword>
<dbReference type="PANTHER" id="PTHR31223:SF70">
    <property type="entry name" value="LOG FAMILY PROTEIN YJL055W"/>
    <property type="match status" value="1"/>
</dbReference>
<dbReference type="EC" id="3.2.2.n1" evidence="3"/>
<comment type="caution">
    <text evidence="4">The sequence shown here is derived from an EMBL/GenBank/DDBJ whole genome shotgun (WGS) entry which is preliminary data.</text>
</comment>
<sequence length="196" mass="21105">MSEIKAICLFCGSNKGAKPEYEAAARIFGRTLAEQGVTLVYGAGKVGLMGVAADAALEAGGRVVGVIPEFLKAKEVAHLGLSELHVTETMHQRKALMAQLSDGFIALPGGFGTFDELFEILTWAQLSVHDKPVGVLDAAGFFQPLQAMVRHAVEEGFVPPGNLDLFRIDASLPAILDWMRAYRPQPVAKWLELAKT</sequence>
<organism evidence="4 5">
    <name type="scientific">Chromobacterium subtsugae</name>
    <dbReference type="NCBI Taxonomy" id="251747"/>
    <lineage>
        <taxon>Bacteria</taxon>
        <taxon>Pseudomonadati</taxon>
        <taxon>Pseudomonadota</taxon>
        <taxon>Betaproteobacteria</taxon>
        <taxon>Neisseriales</taxon>
        <taxon>Chromobacteriaceae</taxon>
        <taxon>Chromobacterium</taxon>
    </lineage>
</organism>
<proteinExistence type="inferred from homology"/>
<name>A0ABS7FEH4_9NEIS</name>
<evidence type="ECO:0000256" key="3">
    <source>
        <dbReference type="RuleBase" id="RU363015"/>
    </source>
</evidence>
<comment type="similarity">
    <text evidence="2 3">Belongs to the LOG family.</text>
</comment>
<comment type="catalytic activity">
    <reaction evidence="1">
        <text>AMP + H2O = D-ribose 5-phosphate + adenine</text>
        <dbReference type="Rhea" id="RHEA:20129"/>
        <dbReference type="ChEBI" id="CHEBI:15377"/>
        <dbReference type="ChEBI" id="CHEBI:16708"/>
        <dbReference type="ChEBI" id="CHEBI:78346"/>
        <dbReference type="ChEBI" id="CHEBI:456215"/>
        <dbReference type="EC" id="3.2.2.4"/>
    </reaction>
</comment>
<evidence type="ECO:0000313" key="4">
    <source>
        <dbReference type="EMBL" id="MBW8288469.1"/>
    </source>
</evidence>
<dbReference type="GeneID" id="89686187"/>
<evidence type="ECO:0000313" key="5">
    <source>
        <dbReference type="Proteomes" id="UP000711178"/>
    </source>
</evidence>
<dbReference type="Gene3D" id="3.40.50.450">
    <property type="match status" value="1"/>
</dbReference>
<evidence type="ECO:0000256" key="2">
    <source>
        <dbReference type="ARBA" id="ARBA00006763"/>
    </source>
</evidence>
<dbReference type="PANTHER" id="PTHR31223">
    <property type="entry name" value="LOG FAMILY PROTEIN YJL055W"/>
    <property type="match status" value="1"/>
</dbReference>
<dbReference type="Pfam" id="PF03641">
    <property type="entry name" value="Lysine_decarbox"/>
    <property type="match status" value="1"/>
</dbReference>
<keyword evidence="5" id="KW-1185">Reference proteome</keyword>
<gene>
    <name evidence="4" type="ORF">KIF53_12605</name>
</gene>
<dbReference type="InterPro" id="IPR031100">
    <property type="entry name" value="LOG_fam"/>
</dbReference>
<dbReference type="EMBL" id="JAHDTB010000010">
    <property type="protein sequence ID" value="MBW8288469.1"/>
    <property type="molecule type" value="Genomic_DNA"/>
</dbReference>
<evidence type="ECO:0000256" key="1">
    <source>
        <dbReference type="ARBA" id="ARBA00000274"/>
    </source>
</evidence>